<dbReference type="Proteomes" id="UP000475862">
    <property type="component" value="Unassembled WGS sequence"/>
</dbReference>
<keyword evidence="3" id="KW-1185">Reference proteome</keyword>
<keyword evidence="1" id="KW-0472">Membrane</keyword>
<organism evidence="2 3">
    <name type="scientific">Aphis glycines</name>
    <name type="common">Soybean aphid</name>
    <dbReference type="NCBI Taxonomy" id="307491"/>
    <lineage>
        <taxon>Eukaryota</taxon>
        <taxon>Metazoa</taxon>
        <taxon>Ecdysozoa</taxon>
        <taxon>Arthropoda</taxon>
        <taxon>Hexapoda</taxon>
        <taxon>Insecta</taxon>
        <taxon>Pterygota</taxon>
        <taxon>Neoptera</taxon>
        <taxon>Paraneoptera</taxon>
        <taxon>Hemiptera</taxon>
        <taxon>Sternorrhyncha</taxon>
        <taxon>Aphidomorpha</taxon>
        <taxon>Aphidoidea</taxon>
        <taxon>Aphididae</taxon>
        <taxon>Aphidini</taxon>
        <taxon>Aphis</taxon>
        <taxon>Aphis</taxon>
    </lineage>
</organism>
<evidence type="ECO:0000256" key="1">
    <source>
        <dbReference type="SAM" id="Phobius"/>
    </source>
</evidence>
<evidence type="ECO:0000313" key="2">
    <source>
        <dbReference type="EMBL" id="KAE9535839.1"/>
    </source>
</evidence>
<keyword evidence="1" id="KW-0812">Transmembrane</keyword>
<gene>
    <name evidence="2" type="ORF">AGLY_007740</name>
</gene>
<keyword evidence="1" id="KW-1133">Transmembrane helix</keyword>
<dbReference type="AlphaFoldDB" id="A0A6G0TMY0"/>
<feature type="transmembrane region" description="Helical" evidence="1">
    <location>
        <begin position="116"/>
        <end position="146"/>
    </location>
</feature>
<evidence type="ECO:0000313" key="3">
    <source>
        <dbReference type="Proteomes" id="UP000475862"/>
    </source>
</evidence>
<dbReference type="EMBL" id="VYZN01000025">
    <property type="protein sequence ID" value="KAE9535839.1"/>
    <property type="molecule type" value="Genomic_DNA"/>
</dbReference>
<sequence length="230" mass="26108">MVALTSSIFIPGNLPALFKPGPNKRGICLIRASLAKNASYRLANFFTNFLFLLSFFKASTSMNGTFFVTMLLVTKNAHLHLGPGDVLQFNGSGETLVLLWIVVLETNLQFDSLQKVFLVCLGLAQHFVDGLILSTTYCVCVLTFTVTKFNDKYLKRGHQKTTLEKICQIYLPKRHELWCICTSNFLILPSTKSQRCSGNLLLSPLRIMIIIYYEFLNYSILQQFFTNIEH</sequence>
<protein>
    <submittedName>
        <fullName evidence="2">Uncharacterized protein</fullName>
    </submittedName>
</protein>
<proteinExistence type="predicted"/>
<comment type="caution">
    <text evidence="2">The sequence shown here is derived from an EMBL/GenBank/DDBJ whole genome shotgun (WGS) entry which is preliminary data.</text>
</comment>
<feature type="transmembrane region" description="Helical" evidence="1">
    <location>
        <begin position="49"/>
        <end position="74"/>
    </location>
</feature>
<accession>A0A6G0TMY0</accession>
<dbReference type="OrthoDB" id="8123114at2759"/>
<reference evidence="2 3" key="1">
    <citation type="submission" date="2019-08" db="EMBL/GenBank/DDBJ databases">
        <title>The genome of the soybean aphid Biotype 1, its phylome, world population structure and adaptation to the North American continent.</title>
        <authorList>
            <person name="Giordano R."/>
            <person name="Donthu R.K."/>
            <person name="Hernandez A.G."/>
            <person name="Wright C.L."/>
            <person name="Zimin A.V."/>
        </authorList>
    </citation>
    <scope>NUCLEOTIDE SEQUENCE [LARGE SCALE GENOMIC DNA]</scope>
    <source>
        <tissue evidence="2">Whole aphids</tissue>
    </source>
</reference>
<name>A0A6G0TMY0_APHGL</name>